<keyword evidence="1" id="KW-0472">Membrane</keyword>
<keyword evidence="4" id="KW-1185">Reference proteome</keyword>
<sequence length="158" mass="17218">MVGEVMDQIIQFATEHYIMSALWLAVLVMLVVDLIKRGSSAVTSLSAQEATIKVNRGGLFVDIRSAEEYNNGHIHGARNIPLQQIRDGNTKALEKYKDAPIITVCNYGNTARTAASLLEKAGFSQVSILQGGMQAWKGANMPVRKSAASADKQKKNKK</sequence>
<comment type="caution">
    <text evidence="3">The sequence shown here is derived from an EMBL/GenBank/DDBJ whole genome shotgun (WGS) entry which is preliminary data.</text>
</comment>
<dbReference type="SUPFAM" id="SSF52821">
    <property type="entry name" value="Rhodanese/Cell cycle control phosphatase"/>
    <property type="match status" value="1"/>
</dbReference>
<accession>A0A432X7C9</accession>
<protein>
    <submittedName>
        <fullName evidence="3">Rhodanese-like domain-containing protein</fullName>
    </submittedName>
</protein>
<keyword evidence="1" id="KW-0812">Transmembrane</keyword>
<dbReference type="Pfam" id="PF00581">
    <property type="entry name" value="Rhodanese"/>
    <property type="match status" value="1"/>
</dbReference>
<dbReference type="InterPro" id="IPR050229">
    <property type="entry name" value="GlpE_sulfurtransferase"/>
</dbReference>
<dbReference type="CDD" id="cd00158">
    <property type="entry name" value="RHOD"/>
    <property type="match status" value="1"/>
</dbReference>
<dbReference type="EMBL" id="PIPQ01000002">
    <property type="protein sequence ID" value="RUO42697.1"/>
    <property type="molecule type" value="Genomic_DNA"/>
</dbReference>
<organism evidence="3 4">
    <name type="scientific">Aliidiomarina taiwanensis</name>
    <dbReference type="NCBI Taxonomy" id="946228"/>
    <lineage>
        <taxon>Bacteria</taxon>
        <taxon>Pseudomonadati</taxon>
        <taxon>Pseudomonadota</taxon>
        <taxon>Gammaproteobacteria</taxon>
        <taxon>Alteromonadales</taxon>
        <taxon>Idiomarinaceae</taxon>
        <taxon>Aliidiomarina</taxon>
    </lineage>
</organism>
<dbReference type="PANTHER" id="PTHR43031">
    <property type="entry name" value="FAD-DEPENDENT OXIDOREDUCTASE"/>
    <property type="match status" value="1"/>
</dbReference>
<dbReference type="InterPro" id="IPR036873">
    <property type="entry name" value="Rhodanese-like_dom_sf"/>
</dbReference>
<reference evidence="3 4" key="1">
    <citation type="journal article" date="2011" name="Front. Microbiol.">
        <title>Genomic signatures of strain selection and enhancement in Bacillus atrophaeus var. globigii, a historical biowarfare simulant.</title>
        <authorList>
            <person name="Gibbons H.S."/>
            <person name="Broomall S.M."/>
            <person name="McNew L.A."/>
            <person name="Daligault H."/>
            <person name="Chapman C."/>
            <person name="Bruce D."/>
            <person name="Karavis M."/>
            <person name="Krepps M."/>
            <person name="McGregor P.A."/>
            <person name="Hong C."/>
            <person name="Park K.H."/>
            <person name="Akmal A."/>
            <person name="Feldman A."/>
            <person name="Lin J.S."/>
            <person name="Chang W.E."/>
            <person name="Higgs B.W."/>
            <person name="Demirev P."/>
            <person name="Lindquist J."/>
            <person name="Liem A."/>
            <person name="Fochler E."/>
            <person name="Read T.D."/>
            <person name="Tapia R."/>
            <person name="Johnson S."/>
            <person name="Bishop-Lilly K.A."/>
            <person name="Detter C."/>
            <person name="Han C."/>
            <person name="Sozhamannan S."/>
            <person name="Rosenzweig C.N."/>
            <person name="Skowronski E.W."/>
        </authorList>
    </citation>
    <scope>NUCLEOTIDE SEQUENCE [LARGE SCALE GENOMIC DNA]</scope>
    <source>
        <strain evidence="3 4">AIT1</strain>
    </source>
</reference>
<dbReference type="Proteomes" id="UP000286976">
    <property type="component" value="Unassembled WGS sequence"/>
</dbReference>
<evidence type="ECO:0000313" key="4">
    <source>
        <dbReference type="Proteomes" id="UP000286976"/>
    </source>
</evidence>
<feature type="transmembrane region" description="Helical" evidence="1">
    <location>
        <begin position="16"/>
        <end position="35"/>
    </location>
</feature>
<name>A0A432X7C9_9GAMM</name>
<dbReference type="SMART" id="SM00450">
    <property type="entry name" value="RHOD"/>
    <property type="match status" value="1"/>
</dbReference>
<proteinExistence type="predicted"/>
<dbReference type="PANTHER" id="PTHR43031:SF18">
    <property type="entry name" value="RHODANESE-RELATED SULFURTRANSFERASES"/>
    <property type="match status" value="1"/>
</dbReference>
<evidence type="ECO:0000259" key="2">
    <source>
        <dbReference type="PROSITE" id="PS50206"/>
    </source>
</evidence>
<dbReference type="AlphaFoldDB" id="A0A432X7C9"/>
<dbReference type="Gene3D" id="3.40.250.10">
    <property type="entry name" value="Rhodanese-like domain"/>
    <property type="match status" value="1"/>
</dbReference>
<gene>
    <name evidence="3" type="ORF">CWE15_04595</name>
</gene>
<dbReference type="PROSITE" id="PS50206">
    <property type="entry name" value="RHODANESE_3"/>
    <property type="match status" value="1"/>
</dbReference>
<evidence type="ECO:0000313" key="3">
    <source>
        <dbReference type="EMBL" id="RUO42697.1"/>
    </source>
</evidence>
<feature type="domain" description="Rhodanese" evidence="2">
    <location>
        <begin position="54"/>
        <end position="145"/>
    </location>
</feature>
<keyword evidence="1" id="KW-1133">Transmembrane helix</keyword>
<dbReference type="InterPro" id="IPR001763">
    <property type="entry name" value="Rhodanese-like_dom"/>
</dbReference>
<evidence type="ECO:0000256" key="1">
    <source>
        <dbReference type="SAM" id="Phobius"/>
    </source>
</evidence>